<evidence type="ECO:0000256" key="4">
    <source>
        <dbReference type="ARBA" id="ARBA00023004"/>
    </source>
</evidence>
<evidence type="ECO:0000313" key="10">
    <source>
        <dbReference type="EMBL" id="MBF2735741.1"/>
    </source>
</evidence>
<evidence type="ECO:0000256" key="7">
    <source>
        <dbReference type="HAMAP-Rule" id="MF_00159"/>
    </source>
</evidence>
<dbReference type="InterPro" id="IPR058578">
    <property type="entry name" value="IspG_TIM"/>
</dbReference>
<dbReference type="GO" id="GO:0141197">
    <property type="term" value="F:4-hydroxy-3-methylbut-2-enyl-diphosphate synthase activity (flavodoxin)"/>
    <property type="evidence" value="ECO:0007669"/>
    <property type="project" value="UniProtKB-EC"/>
</dbReference>
<keyword evidence="3 7" id="KW-0560">Oxidoreductase</keyword>
<feature type="binding site" evidence="7">
    <location>
        <position position="349"/>
    </location>
    <ligand>
        <name>[4Fe-4S] cluster</name>
        <dbReference type="ChEBI" id="CHEBI:49883"/>
    </ligand>
</feature>
<evidence type="ECO:0000256" key="6">
    <source>
        <dbReference type="ARBA" id="ARBA00023229"/>
    </source>
</evidence>
<keyword evidence="1 7" id="KW-0004">4Fe-4S</keyword>
<dbReference type="AlphaFoldDB" id="A0A930UIK4"/>
<keyword evidence="11" id="KW-1185">Reference proteome</keyword>
<dbReference type="InterPro" id="IPR045854">
    <property type="entry name" value="NO2/SO3_Rdtase_4Fe4S_sf"/>
</dbReference>
<evidence type="ECO:0000256" key="2">
    <source>
        <dbReference type="ARBA" id="ARBA00022723"/>
    </source>
</evidence>
<dbReference type="PANTHER" id="PTHR30454:SF0">
    <property type="entry name" value="4-HYDROXY-3-METHYLBUT-2-EN-1-YL DIPHOSPHATE SYNTHASE (FERREDOXIN), CHLOROPLASTIC"/>
    <property type="match status" value="1"/>
</dbReference>
<dbReference type="GO" id="GO:0005506">
    <property type="term" value="F:iron ion binding"/>
    <property type="evidence" value="ECO:0007669"/>
    <property type="project" value="InterPro"/>
</dbReference>
<dbReference type="NCBIfam" id="TIGR00612">
    <property type="entry name" value="ispG_gcpE"/>
    <property type="match status" value="1"/>
</dbReference>
<dbReference type="PIRSF" id="PIRSF004640">
    <property type="entry name" value="IspG"/>
    <property type="match status" value="1"/>
</dbReference>
<keyword evidence="4 7" id="KW-0408">Iron</keyword>
<evidence type="ECO:0000256" key="3">
    <source>
        <dbReference type="ARBA" id="ARBA00023002"/>
    </source>
</evidence>
<dbReference type="InterPro" id="IPR011005">
    <property type="entry name" value="Dihydropteroate_synth-like_sf"/>
</dbReference>
<dbReference type="GO" id="GO:0046429">
    <property type="term" value="F:4-hydroxy-3-methylbut-2-en-1-yl diphosphate synthase activity (ferredoxin)"/>
    <property type="evidence" value="ECO:0007669"/>
    <property type="project" value="UniProtKB-UniRule"/>
</dbReference>
<dbReference type="InterPro" id="IPR016425">
    <property type="entry name" value="IspG_bac"/>
</dbReference>
<dbReference type="PANTHER" id="PTHR30454">
    <property type="entry name" value="4-HYDROXY-3-METHYLBUT-2-EN-1-YL DIPHOSPHATE SYNTHASE"/>
    <property type="match status" value="1"/>
</dbReference>
<feature type="domain" description="IspG TIM-barrel" evidence="8">
    <location>
        <begin position="9"/>
        <end position="278"/>
    </location>
</feature>
<keyword evidence="5 7" id="KW-0411">Iron-sulfur</keyword>
<dbReference type="Pfam" id="PF04551">
    <property type="entry name" value="GcpE"/>
    <property type="match status" value="1"/>
</dbReference>
<dbReference type="GO" id="GO:0019288">
    <property type="term" value="P:isopentenyl diphosphate biosynthetic process, methylerythritol 4-phosphate pathway"/>
    <property type="evidence" value="ECO:0007669"/>
    <property type="project" value="UniProtKB-UniRule"/>
</dbReference>
<comment type="similarity">
    <text evidence="7">Belongs to the IspG family.</text>
</comment>
<dbReference type="Gene3D" id="3.20.20.20">
    <property type="entry name" value="Dihydropteroate synthase-like"/>
    <property type="match status" value="1"/>
</dbReference>
<comment type="cofactor">
    <cofactor evidence="7">
        <name>[4Fe-4S] cluster</name>
        <dbReference type="ChEBI" id="CHEBI:49883"/>
    </cofactor>
    <text evidence="7">Binds 1 [4Fe-4S] cluster.</text>
</comment>
<feature type="binding site" evidence="7">
    <location>
        <position position="299"/>
    </location>
    <ligand>
        <name>[4Fe-4S] cluster</name>
        <dbReference type="ChEBI" id="CHEBI:49883"/>
    </ligand>
</feature>
<comment type="function">
    <text evidence="7">Converts 2C-methyl-D-erythritol 2,4-cyclodiphosphate (ME-2,4cPP) into 1-hydroxy-2-methyl-2-(E)-butenyl 4-diphosphate.</text>
</comment>
<gene>
    <name evidence="7 10" type="primary">ispG</name>
    <name evidence="10" type="synonym">gcpE</name>
    <name evidence="10" type="ORF">ISN26_06695</name>
</gene>
<feature type="domain" description="IspG C-terminal" evidence="9">
    <location>
        <begin position="293"/>
        <end position="394"/>
    </location>
</feature>
<organism evidence="10 11">
    <name type="scientific">Candidatus Amphirhobacter heronislandensis</name>
    <dbReference type="NCBI Taxonomy" id="1732024"/>
    <lineage>
        <taxon>Bacteria</taxon>
        <taxon>Pseudomonadati</taxon>
        <taxon>Pseudomonadota</taxon>
        <taxon>Gammaproteobacteria</taxon>
        <taxon>Candidatus Tethybacterales</taxon>
        <taxon>Candidatus Tethybacteraceae</taxon>
        <taxon>Candidatus Amphirhobacter</taxon>
    </lineage>
</organism>
<sequence length="405" mass="43065">MKAPRRSVAVAIGGVAVGGGRPPVVQAMTDTDTVDAVATAIQCKDLADAGAELVRVTVNTPKAAASVPKIRDRLDAMDCAVPLVGDFHYNGHKLLKKEPACAQALAKYRINPGNVGKGDARQENFAVMIEQALEHGKAVRIGANWGSIDEELLARNMDANARLKNPRDADAVMVRTLADSCLRSAAQARRLGLGDDRMVLSAKVSRVNLVIEAYRLLARRSDLALHVGLTEAGMGSRGVVASTAALATLLLEGIGDTIRVSLTPEPGARRTEEVTVAWQILQSLGLRHRTPQVTACPGCGRTTSIFFRELAASVQLRLNGKMKDWRARYPGVEKLNIAVMGCVVNGPGESRHADIGISLPGSGENPVAIVYADGARLTSLKGDGIAKDFEALVDAYVAKRFAPKR</sequence>
<comment type="caution">
    <text evidence="10">The sequence shown here is derived from an EMBL/GenBank/DDBJ whole genome shotgun (WGS) entry which is preliminary data.</text>
</comment>
<dbReference type="NCBIfam" id="NF001540">
    <property type="entry name" value="PRK00366.1"/>
    <property type="match status" value="1"/>
</dbReference>
<comment type="catalytic activity">
    <reaction evidence="7">
        <text>(2E)-4-hydroxy-3-methylbut-2-enyl diphosphate + oxidized [flavodoxin] + H2O + 2 H(+) = 2-C-methyl-D-erythritol 2,4-cyclic diphosphate + reduced [flavodoxin]</text>
        <dbReference type="Rhea" id="RHEA:43604"/>
        <dbReference type="Rhea" id="RHEA-COMP:10622"/>
        <dbReference type="Rhea" id="RHEA-COMP:10623"/>
        <dbReference type="ChEBI" id="CHEBI:15377"/>
        <dbReference type="ChEBI" id="CHEBI:15378"/>
        <dbReference type="ChEBI" id="CHEBI:57618"/>
        <dbReference type="ChEBI" id="CHEBI:58210"/>
        <dbReference type="ChEBI" id="CHEBI:58483"/>
        <dbReference type="ChEBI" id="CHEBI:128753"/>
        <dbReference type="EC" id="1.17.7.3"/>
    </reaction>
</comment>
<accession>A0A930UIK4</accession>
<dbReference type="InterPro" id="IPR058579">
    <property type="entry name" value="IspG_C"/>
</dbReference>
<dbReference type="EC" id="1.17.7.3" evidence="7"/>
<dbReference type="GO" id="GO:0016114">
    <property type="term" value="P:terpenoid biosynthetic process"/>
    <property type="evidence" value="ECO:0007669"/>
    <property type="project" value="InterPro"/>
</dbReference>
<evidence type="ECO:0000259" key="9">
    <source>
        <dbReference type="Pfam" id="PF26540"/>
    </source>
</evidence>
<evidence type="ECO:0000259" key="8">
    <source>
        <dbReference type="Pfam" id="PF04551"/>
    </source>
</evidence>
<keyword evidence="6 7" id="KW-0414">Isoprene biosynthesis</keyword>
<evidence type="ECO:0000256" key="5">
    <source>
        <dbReference type="ARBA" id="ARBA00023014"/>
    </source>
</evidence>
<dbReference type="FunFam" id="3.30.413.10:FF:000012">
    <property type="entry name" value="4-hydroxy-3-methylbut-2-en-1-yl diphosphate synthase (flavodoxin)"/>
    <property type="match status" value="1"/>
</dbReference>
<reference evidence="10" key="1">
    <citation type="submission" date="2020-10" db="EMBL/GenBank/DDBJ databases">
        <title>An improved Amphimedon queenslandica hologenome assembly reveals how three proteobacterial symbionts can extend the metabolic phenotypic of their marine sponge host.</title>
        <authorList>
            <person name="Degnan B."/>
            <person name="Degnan S."/>
            <person name="Xiang X."/>
        </authorList>
    </citation>
    <scope>NUCLEOTIDE SEQUENCE</scope>
    <source>
        <strain evidence="10">AqS2</strain>
    </source>
</reference>
<dbReference type="GO" id="GO:0051539">
    <property type="term" value="F:4 iron, 4 sulfur cluster binding"/>
    <property type="evidence" value="ECO:0007669"/>
    <property type="project" value="UniProtKB-UniRule"/>
</dbReference>
<dbReference type="HAMAP" id="MF_00159">
    <property type="entry name" value="IspG"/>
    <property type="match status" value="1"/>
</dbReference>
<keyword evidence="2 7" id="KW-0479">Metal-binding</keyword>
<dbReference type="Gene3D" id="3.30.413.10">
    <property type="entry name" value="Sulfite Reductase Hemoprotein, domain 1"/>
    <property type="match status" value="1"/>
</dbReference>
<proteinExistence type="inferred from homology"/>
<dbReference type="Pfam" id="PF26540">
    <property type="entry name" value="GcpE_C"/>
    <property type="match status" value="1"/>
</dbReference>
<protein>
    <recommendedName>
        <fullName evidence="7">4-hydroxy-3-methylbut-2-en-1-yl diphosphate synthase (flavodoxin)</fullName>
        <ecNumber evidence="7">1.17.7.3</ecNumber>
    </recommendedName>
    <alternativeName>
        <fullName evidence="7">1-hydroxy-2-methyl-2-(E)-butenyl 4-diphosphate synthase</fullName>
    </alternativeName>
</protein>
<feature type="binding site" evidence="7">
    <location>
        <position position="342"/>
    </location>
    <ligand>
        <name>[4Fe-4S] cluster</name>
        <dbReference type="ChEBI" id="CHEBI:49883"/>
    </ligand>
</feature>
<feature type="binding site" evidence="7">
    <location>
        <position position="296"/>
    </location>
    <ligand>
        <name>[4Fe-4S] cluster</name>
        <dbReference type="ChEBI" id="CHEBI:49883"/>
    </ligand>
</feature>
<dbReference type="InterPro" id="IPR004588">
    <property type="entry name" value="IspG_bac-typ"/>
</dbReference>
<name>A0A930UIK4_9GAMM</name>
<dbReference type="EMBL" id="JADHEI010000050">
    <property type="protein sequence ID" value="MBF2735741.1"/>
    <property type="molecule type" value="Genomic_DNA"/>
</dbReference>
<evidence type="ECO:0000313" key="11">
    <source>
        <dbReference type="Proteomes" id="UP000604381"/>
    </source>
</evidence>
<dbReference type="Proteomes" id="UP000604381">
    <property type="component" value="Unassembled WGS sequence"/>
</dbReference>
<evidence type="ECO:0000256" key="1">
    <source>
        <dbReference type="ARBA" id="ARBA00022485"/>
    </source>
</evidence>
<dbReference type="SUPFAM" id="SSF56014">
    <property type="entry name" value="Nitrite and sulphite reductase 4Fe-4S domain-like"/>
    <property type="match status" value="1"/>
</dbReference>
<comment type="pathway">
    <text evidence="7">Isoprenoid biosynthesis; isopentenyl diphosphate biosynthesis via DXP pathway; isopentenyl diphosphate from 1-deoxy-D-xylulose 5-phosphate: step 5/6.</text>
</comment>